<dbReference type="NCBIfam" id="NF006554">
    <property type="entry name" value="PRK09053.1"/>
    <property type="match status" value="1"/>
</dbReference>
<reference evidence="4 5" key="1">
    <citation type="submission" date="2020-05" db="EMBL/GenBank/DDBJ databases">
        <title>Azospirillum oleiclasticum sp. nov, a nitrogen-fixing and heavy crude oil-emulsifying bacterium isolated from the crude oil of Yumen Oilfield.</title>
        <authorList>
            <person name="Wu D."/>
            <person name="Cai M."/>
            <person name="Zhang X."/>
        </authorList>
    </citation>
    <scope>NUCLEOTIDE SEQUENCE [LARGE SCALE GENOMIC DNA]</scope>
    <source>
        <strain evidence="4 5">ROY-1-1-2</strain>
    </source>
</reference>
<evidence type="ECO:0000259" key="3">
    <source>
        <dbReference type="SMART" id="SM00998"/>
    </source>
</evidence>
<dbReference type="Pfam" id="PF10397">
    <property type="entry name" value="ADSL_C"/>
    <property type="match status" value="1"/>
</dbReference>
<dbReference type="SMART" id="SM00998">
    <property type="entry name" value="ADSL_C"/>
    <property type="match status" value="1"/>
</dbReference>
<feature type="domain" description="Adenylosuccinate lyase C-terminal" evidence="3">
    <location>
        <begin position="375"/>
        <end position="454"/>
    </location>
</feature>
<dbReference type="PANTHER" id="PTHR43172:SF2">
    <property type="entry name" value="ADENYLOSUCCINATE LYASE C-TERMINAL DOMAIN-CONTAINING PROTEIN"/>
    <property type="match status" value="1"/>
</dbReference>
<dbReference type="InterPro" id="IPR022761">
    <property type="entry name" value="Fumarate_lyase_N"/>
</dbReference>
<comment type="similarity">
    <text evidence="1">Belongs to the class-II fumarase/aspartase family.</text>
</comment>
<sequence length="465" mass="47962">MTGGSGGGPLPDSLPDPLLDPLFTTAEAAAAFAPSRRLQGMLDFEAALARAEVRAGVIPAAAAGPIAAACDASLYDLAALGAEAALAGNTAIPMVKHLTRRVAETDADAARFVHWGATSQDAMDSGLVLQLRDFLRGLDGDLSRLADALADLARRHRDTPVVARTWLQHALPTTFGLKAATWLDAVGRDRARIAAARGRLALQFGGAAGTLAALGDRGMAVAEALADELDLPLPALPWHATRDRVLELATALGLLAGTLGTIGRDLSLLMQVEVAEAFEPAAPGRGGSSTMPHKRNPVAAAVMLQAAVRAPGLVGGLLAGMVQEHERGLGGWHAEWQALPDLCRIVAGSARHAATAVAGLEIDAARMRANLDLTHGAIMAEAVTMALGERLGRMAAHGRVSEATKRAAAAGRPLRTVLAEDSVIAGALDADALDRLFDPLGYVGSAGDFIDRALAAHGKAKETQP</sequence>
<dbReference type="InterPro" id="IPR024083">
    <property type="entry name" value="Fumarase/histidase_N"/>
</dbReference>
<accession>A0ABX2T9A5</accession>
<dbReference type="Proteomes" id="UP000584642">
    <property type="component" value="Unassembled WGS sequence"/>
</dbReference>
<evidence type="ECO:0000256" key="2">
    <source>
        <dbReference type="NCBIfam" id="TIGR02426"/>
    </source>
</evidence>
<evidence type="ECO:0000256" key="1">
    <source>
        <dbReference type="ARBA" id="ARBA00034772"/>
    </source>
</evidence>
<dbReference type="CDD" id="cd01597">
    <property type="entry name" value="pCLME"/>
    <property type="match status" value="1"/>
</dbReference>
<dbReference type="PRINTS" id="PR00145">
    <property type="entry name" value="ARGSUCLYASE"/>
</dbReference>
<dbReference type="NCBIfam" id="TIGR02426">
    <property type="entry name" value="protocat_pcaB"/>
    <property type="match status" value="1"/>
</dbReference>
<dbReference type="Pfam" id="PF00206">
    <property type="entry name" value="Lyase_1"/>
    <property type="match status" value="1"/>
</dbReference>
<evidence type="ECO:0000313" key="5">
    <source>
        <dbReference type="Proteomes" id="UP000584642"/>
    </source>
</evidence>
<dbReference type="EC" id="5.5.1.2" evidence="2"/>
<dbReference type="GO" id="GO:0047472">
    <property type="term" value="F:3-carboxy-cis,cis-muconate cycloisomerase activity"/>
    <property type="evidence" value="ECO:0007669"/>
    <property type="project" value="UniProtKB-EC"/>
</dbReference>
<gene>
    <name evidence="4" type="ORF">HND93_08645</name>
</gene>
<dbReference type="Gene3D" id="1.10.275.10">
    <property type="entry name" value="Fumarase/aspartase (N-terminal domain)"/>
    <property type="match status" value="1"/>
</dbReference>
<organism evidence="4 5">
    <name type="scientific">Azospirillum oleiclasticum</name>
    <dbReference type="NCBI Taxonomy" id="2735135"/>
    <lineage>
        <taxon>Bacteria</taxon>
        <taxon>Pseudomonadati</taxon>
        <taxon>Pseudomonadota</taxon>
        <taxon>Alphaproteobacteria</taxon>
        <taxon>Rhodospirillales</taxon>
        <taxon>Azospirillaceae</taxon>
        <taxon>Azospirillum</taxon>
    </lineage>
</organism>
<evidence type="ECO:0000313" key="4">
    <source>
        <dbReference type="EMBL" id="NYZ19778.1"/>
    </source>
</evidence>
<proteinExistence type="inferred from homology"/>
<dbReference type="Gene3D" id="1.20.200.10">
    <property type="entry name" value="Fumarase/aspartase (Central domain)"/>
    <property type="match status" value="1"/>
</dbReference>
<dbReference type="PRINTS" id="PR00149">
    <property type="entry name" value="FUMRATELYASE"/>
</dbReference>
<dbReference type="RefSeq" id="WP_180281542.1">
    <property type="nucleotide sequence ID" value="NZ_JABFDB010000004.1"/>
</dbReference>
<keyword evidence="5" id="KW-1185">Reference proteome</keyword>
<dbReference type="InterPro" id="IPR008948">
    <property type="entry name" value="L-Aspartase-like"/>
</dbReference>
<dbReference type="PANTHER" id="PTHR43172">
    <property type="entry name" value="ADENYLOSUCCINATE LYASE"/>
    <property type="match status" value="1"/>
</dbReference>
<dbReference type="PROSITE" id="PS00163">
    <property type="entry name" value="FUMARATE_LYASES"/>
    <property type="match status" value="1"/>
</dbReference>
<comment type="caution">
    <text evidence="4">The sequence shown here is derived from an EMBL/GenBank/DDBJ whole genome shotgun (WGS) entry which is preliminary data.</text>
</comment>
<dbReference type="EMBL" id="JABFDB010000004">
    <property type="protein sequence ID" value="NYZ19778.1"/>
    <property type="molecule type" value="Genomic_DNA"/>
</dbReference>
<dbReference type="InterPro" id="IPR012789">
    <property type="entry name" value="Protocat_PcaB-like"/>
</dbReference>
<dbReference type="InterPro" id="IPR000362">
    <property type="entry name" value="Fumarate_lyase_fam"/>
</dbReference>
<name>A0ABX2T9A5_9PROT</name>
<dbReference type="InterPro" id="IPR020557">
    <property type="entry name" value="Fumarate_lyase_CS"/>
</dbReference>
<dbReference type="InterPro" id="IPR019468">
    <property type="entry name" value="AdenyloSucc_lyase_C"/>
</dbReference>
<dbReference type="SUPFAM" id="SSF48557">
    <property type="entry name" value="L-aspartase-like"/>
    <property type="match status" value="1"/>
</dbReference>
<keyword evidence="4" id="KW-0413">Isomerase</keyword>
<protein>
    <recommendedName>
        <fullName evidence="2">3-carboxy-cis,cis-muconate cycloisomerase</fullName>
        <ecNumber evidence="2">5.5.1.2</ecNumber>
    </recommendedName>
</protein>
<dbReference type="Gene3D" id="1.10.40.30">
    <property type="entry name" value="Fumarase/aspartase (C-terminal domain)"/>
    <property type="match status" value="1"/>
</dbReference>